<protein>
    <submittedName>
        <fullName evidence="1">Secreted protein</fullName>
    </submittedName>
</protein>
<proteinExistence type="predicted"/>
<gene>
    <name evidence="1" type="ORF">MBAV_002842</name>
</gene>
<evidence type="ECO:0000313" key="1">
    <source>
        <dbReference type="EMBL" id="KJU84967.1"/>
    </source>
</evidence>
<reference evidence="1 2" key="1">
    <citation type="submission" date="2015-02" db="EMBL/GenBank/DDBJ databases">
        <title>Single-cell genomics of uncultivated deep-branching MTB reveals a conserved set of magnetosome genes.</title>
        <authorList>
            <person name="Kolinko S."/>
            <person name="Richter M."/>
            <person name="Glockner F.O."/>
            <person name="Brachmann A."/>
            <person name="Schuler D."/>
        </authorList>
    </citation>
    <scope>NUCLEOTIDE SEQUENCE [LARGE SCALE GENOMIC DNA]</scope>
    <source>
        <strain evidence="1">TM-1</strain>
    </source>
</reference>
<sequence>MIAPYSLSVGTATTFAANVAVTLFAADIDVSVQVELVPVQSPLQPVKVEPEPAVAVRVTDAPETNEATQVEPQLIPSGELTVPLPVPDLEMAKLTKVPTCPLRTGHTERSLDLSSS</sequence>
<dbReference type="Proteomes" id="UP000033423">
    <property type="component" value="Unassembled WGS sequence"/>
</dbReference>
<organism evidence="1 2">
    <name type="scientific">Candidatus Magnetobacterium bavaricum</name>
    <dbReference type="NCBI Taxonomy" id="29290"/>
    <lineage>
        <taxon>Bacteria</taxon>
        <taxon>Pseudomonadati</taxon>
        <taxon>Nitrospirota</taxon>
        <taxon>Thermodesulfovibrionia</taxon>
        <taxon>Thermodesulfovibrionales</taxon>
        <taxon>Candidatus Magnetobacteriaceae</taxon>
        <taxon>Candidatus Magnetobacterium</taxon>
    </lineage>
</organism>
<name>A0A0F3GT06_9BACT</name>
<accession>A0A0F3GT06</accession>
<dbReference type="EMBL" id="LACI01001217">
    <property type="protein sequence ID" value="KJU84967.1"/>
    <property type="molecule type" value="Genomic_DNA"/>
</dbReference>
<comment type="caution">
    <text evidence="1">The sequence shown here is derived from an EMBL/GenBank/DDBJ whole genome shotgun (WGS) entry which is preliminary data.</text>
</comment>
<keyword evidence="2" id="KW-1185">Reference proteome</keyword>
<dbReference type="AlphaFoldDB" id="A0A0F3GT06"/>
<evidence type="ECO:0000313" key="2">
    <source>
        <dbReference type="Proteomes" id="UP000033423"/>
    </source>
</evidence>